<evidence type="ECO:0000313" key="2">
    <source>
        <dbReference type="EMBL" id="PON76303.1"/>
    </source>
</evidence>
<dbReference type="Proteomes" id="UP000237105">
    <property type="component" value="Unassembled WGS sequence"/>
</dbReference>
<evidence type="ECO:0000313" key="3">
    <source>
        <dbReference type="Proteomes" id="UP000237105"/>
    </source>
</evidence>
<protein>
    <recommendedName>
        <fullName evidence="4">Transmembrane protein</fullName>
    </recommendedName>
</protein>
<reference evidence="3" key="1">
    <citation type="submission" date="2016-06" db="EMBL/GenBank/DDBJ databases">
        <title>Parallel loss of symbiosis genes in relatives of nitrogen-fixing non-legume Parasponia.</title>
        <authorList>
            <person name="Van Velzen R."/>
            <person name="Holmer R."/>
            <person name="Bu F."/>
            <person name="Rutten L."/>
            <person name="Van Zeijl A."/>
            <person name="Liu W."/>
            <person name="Santuari L."/>
            <person name="Cao Q."/>
            <person name="Sharma T."/>
            <person name="Shen D."/>
            <person name="Roswanjaya Y."/>
            <person name="Wardhani T."/>
            <person name="Kalhor M.S."/>
            <person name="Jansen J."/>
            <person name="Van den Hoogen J."/>
            <person name="Gungor B."/>
            <person name="Hartog M."/>
            <person name="Hontelez J."/>
            <person name="Verver J."/>
            <person name="Yang W.-C."/>
            <person name="Schijlen E."/>
            <person name="Repin R."/>
            <person name="Schilthuizen M."/>
            <person name="Schranz E."/>
            <person name="Heidstra R."/>
            <person name="Miyata K."/>
            <person name="Fedorova E."/>
            <person name="Kohlen W."/>
            <person name="Bisseling T."/>
            <person name="Smit S."/>
            <person name="Geurts R."/>
        </authorList>
    </citation>
    <scope>NUCLEOTIDE SEQUENCE [LARGE SCALE GENOMIC DNA]</scope>
    <source>
        <strain evidence="3">cv. WU1-14</strain>
    </source>
</reference>
<dbReference type="EMBL" id="JXTB01000019">
    <property type="protein sequence ID" value="PON76303.1"/>
    <property type="molecule type" value="Genomic_DNA"/>
</dbReference>
<accession>A0A2P5DSN0</accession>
<sequence length="81" mass="9352">MCSGADSLGQNLVLAANRLQPDPPSPDHGSRSQRLLSGFFFPFVILFSIYLLGFTFLSFFFFLKLCNSFDIYIYIYIYIYI</sequence>
<keyword evidence="1" id="KW-0812">Transmembrane</keyword>
<feature type="transmembrane region" description="Helical" evidence="1">
    <location>
        <begin position="39"/>
        <end position="63"/>
    </location>
</feature>
<dbReference type="AlphaFoldDB" id="A0A2P5DSN0"/>
<keyword evidence="3" id="KW-1185">Reference proteome</keyword>
<name>A0A2P5DSN0_PARAD</name>
<comment type="caution">
    <text evidence="2">The sequence shown here is derived from an EMBL/GenBank/DDBJ whole genome shotgun (WGS) entry which is preliminary data.</text>
</comment>
<keyword evidence="1" id="KW-1133">Transmembrane helix</keyword>
<proteinExistence type="predicted"/>
<evidence type="ECO:0000256" key="1">
    <source>
        <dbReference type="SAM" id="Phobius"/>
    </source>
</evidence>
<keyword evidence="1" id="KW-0472">Membrane</keyword>
<gene>
    <name evidence="2" type="ORF">PanWU01x14_037210</name>
</gene>
<organism evidence="2 3">
    <name type="scientific">Parasponia andersonii</name>
    <name type="common">Sponia andersonii</name>
    <dbReference type="NCBI Taxonomy" id="3476"/>
    <lineage>
        <taxon>Eukaryota</taxon>
        <taxon>Viridiplantae</taxon>
        <taxon>Streptophyta</taxon>
        <taxon>Embryophyta</taxon>
        <taxon>Tracheophyta</taxon>
        <taxon>Spermatophyta</taxon>
        <taxon>Magnoliopsida</taxon>
        <taxon>eudicotyledons</taxon>
        <taxon>Gunneridae</taxon>
        <taxon>Pentapetalae</taxon>
        <taxon>rosids</taxon>
        <taxon>fabids</taxon>
        <taxon>Rosales</taxon>
        <taxon>Cannabaceae</taxon>
        <taxon>Parasponia</taxon>
    </lineage>
</organism>
<evidence type="ECO:0008006" key="4">
    <source>
        <dbReference type="Google" id="ProtNLM"/>
    </source>
</evidence>